<dbReference type="EMBL" id="JBIYDN010000014">
    <property type="protein sequence ID" value="MFK4444534.1"/>
    <property type="molecule type" value="Genomic_DNA"/>
</dbReference>
<organism evidence="2 3">
    <name type="scientific">Caballeronia udeis</name>
    <dbReference type="NCBI Taxonomy" id="1232866"/>
    <lineage>
        <taxon>Bacteria</taxon>
        <taxon>Pseudomonadati</taxon>
        <taxon>Pseudomonadota</taxon>
        <taxon>Betaproteobacteria</taxon>
        <taxon>Burkholderiales</taxon>
        <taxon>Burkholderiaceae</taxon>
        <taxon>Caballeronia</taxon>
    </lineage>
</organism>
<keyword evidence="1" id="KW-0472">Membrane</keyword>
<evidence type="ECO:0008006" key="4">
    <source>
        <dbReference type="Google" id="ProtNLM"/>
    </source>
</evidence>
<dbReference type="InterPro" id="IPR019587">
    <property type="entry name" value="Polyketide_cyclase/dehydratase"/>
</dbReference>
<evidence type="ECO:0000256" key="1">
    <source>
        <dbReference type="SAM" id="Phobius"/>
    </source>
</evidence>
<sequence>MDNPRIQECCYALATDYGANMGVRRLLLKGMIVSVVVVIGALFVLHKDSSADADVLINRPPSDVWKVVSNSAAYRIWNPFITRVDGDFREGTTIRITLGNGPDSMVFKPTVLLVHPEQDLCWRGSVWIRGIFDGTHCIHLTAVADGTRLEQTESFSGLLVGRLTEDIIEETQRNFKAMNNAVKQRAEAKAP</sequence>
<dbReference type="Pfam" id="PF10604">
    <property type="entry name" value="Polyketide_cyc2"/>
    <property type="match status" value="1"/>
</dbReference>
<feature type="transmembrane region" description="Helical" evidence="1">
    <location>
        <begin position="26"/>
        <end position="45"/>
    </location>
</feature>
<dbReference type="RefSeq" id="WP_404609632.1">
    <property type="nucleotide sequence ID" value="NZ_JBIYDN010000014.1"/>
</dbReference>
<dbReference type="InterPro" id="IPR023393">
    <property type="entry name" value="START-like_dom_sf"/>
</dbReference>
<reference evidence="2 3" key="1">
    <citation type="submission" date="2024-11" db="EMBL/GenBank/DDBJ databases">
        <title>Using genomics to understand microbial adaptation to soil warming.</title>
        <authorList>
            <person name="Deangelis K.M. PhD."/>
        </authorList>
    </citation>
    <scope>NUCLEOTIDE SEQUENCE [LARGE SCALE GENOMIC DNA]</scope>
    <source>
        <strain evidence="2 3">GAS97</strain>
    </source>
</reference>
<keyword evidence="1" id="KW-1133">Transmembrane helix</keyword>
<keyword evidence="1" id="KW-0812">Transmembrane</keyword>
<name>A0ABW8MLH4_9BURK</name>
<protein>
    <recommendedName>
        <fullName evidence="4">SRPBCC domain-containing protein</fullName>
    </recommendedName>
</protein>
<gene>
    <name evidence="2" type="ORF">ABH943_004556</name>
</gene>
<accession>A0ABW8MLH4</accession>
<dbReference type="CDD" id="cd07822">
    <property type="entry name" value="SRPBCC_4"/>
    <property type="match status" value="1"/>
</dbReference>
<keyword evidence="3" id="KW-1185">Reference proteome</keyword>
<comment type="caution">
    <text evidence="2">The sequence shown here is derived from an EMBL/GenBank/DDBJ whole genome shotgun (WGS) entry which is preliminary data.</text>
</comment>
<evidence type="ECO:0000313" key="2">
    <source>
        <dbReference type="EMBL" id="MFK4444534.1"/>
    </source>
</evidence>
<dbReference type="SUPFAM" id="SSF55961">
    <property type="entry name" value="Bet v1-like"/>
    <property type="match status" value="1"/>
</dbReference>
<dbReference type="Proteomes" id="UP001620514">
    <property type="component" value="Unassembled WGS sequence"/>
</dbReference>
<dbReference type="PANTHER" id="PTHR36166:SF1">
    <property type="entry name" value="SRPBCC DOMAIN-CONTAINING PROTEIN"/>
    <property type="match status" value="1"/>
</dbReference>
<dbReference type="Gene3D" id="3.30.530.20">
    <property type="match status" value="1"/>
</dbReference>
<proteinExistence type="predicted"/>
<dbReference type="PANTHER" id="PTHR36166">
    <property type="entry name" value="CHROMOSOME 9, WHOLE GENOME SHOTGUN SEQUENCE"/>
    <property type="match status" value="1"/>
</dbReference>
<evidence type="ECO:0000313" key="3">
    <source>
        <dbReference type="Proteomes" id="UP001620514"/>
    </source>
</evidence>